<evidence type="ECO:0000313" key="20">
    <source>
        <dbReference type="Proteomes" id="UP000177152"/>
    </source>
</evidence>
<dbReference type="Gene3D" id="3.40.1280.10">
    <property type="match status" value="1"/>
</dbReference>
<dbReference type="GO" id="GO:0052906">
    <property type="term" value="F:tRNA (guanine(37)-N1)-methyltransferase activity"/>
    <property type="evidence" value="ECO:0007669"/>
    <property type="project" value="UniProtKB-UniRule"/>
</dbReference>
<comment type="similarity">
    <text evidence="3 15 17">Belongs to the RNA methyltransferase TrmD family.</text>
</comment>
<dbReference type="PANTHER" id="PTHR46417">
    <property type="entry name" value="TRNA (GUANINE-N(1)-)-METHYLTRANSFERASE"/>
    <property type="match status" value="1"/>
</dbReference>
<dbReference type="InterPro" id="IPR016009">
    <property type="entry name" value="tRNA_MeTrfase_TRMD/TRM10"/>
</dbReference>
<dbReference type="AlphaFoldDB" id="A0A1G2K382"/>
<comment type="caution">
    <text evidence="19">The sequence shown here is derived from an EMBL/GenBank/DDBJ whole genome shotgun (WGS) entry which is preliminary data.</text>
</comment>
<evidence type="ECO:0000256" key="1">
    <source>
        <dbReference type="ARBA" id="ARBA00002634"/>
    </source>
</evidence>
<dbReference type="EC" id="2.1.1.228" evidence="5 15"/>
<dbReference type="Proteomes" id="UP000177152">
    <property type="component" value="Unassembled WGS sequence"/>
</dbReference>
<dbReference type="NCBIfam" id="NF000648">
    <property type="entry name" value="PRK00026.1"/>
    <property type="match status" value="1"/>
</dbReference>
<feature type="binding site" evidence="15 16">
    <location>
        <position position="123"/>
    </location>
    <ligand>
        <name>S-adenosyl-L-methionine</name>
        <dbReference type="ChEBI" id="CHEBI:59789"/>
    </ligand>
</feature>
<dbReference type="Gene3D" id="1.10.1270.20">
    <property type="entry name" value="tRNA(m1g37)methyltransferase, domain 2"/>
    <property type="match status" value="1"/>
</dbReference>
<comment type="subunit">
    <text evidence="4 15 17">Homodimer.</text>
</comment>
<evidence type="ECO:0000256" key="17">
    <source>
        <dbReference type="RuleBase" id="RU003464"/>
    </source>
</evidence>
<evidence type="ECO:0000256" key="10">
    <source>
        <dbReference type="ARBA" id="ARBA00022691"/>
    </source>
</evidence>
<evidence type="ECO:0000256" key="8">
    <source>
        <dbReference type="ARBA" id="ARBA00022603"/>
    </source>
</evidence>
<accession>A0A1G2K382</accession>
<reference evidence="19 20" key="1">
    <citation type="journal article" date="2016" name="Nat. Commun.">
        <title>Thousands of microbial genomes shed light on interconnected biogeochemical processes in an aquifer system.</title>
        <authorList>
            <person name="Anantharaman K."/>
            <person name="Brown C.T."/>
            <person name="Hug L.A."/>
            <person name="Sharon I."/>
            <person name="Castelle C.J."/>
            <person name="Probst A.J."/>
            <person name="Thomas B.C."/>
            <person name="Singh A."/>
            <person name="Wilkins M.J."/>
            <person name="Karaoz U."/>
            <person name="Brodie E.L."/>
            <person name="Williams K.H."/>
            <person name="Hubbard S.S."/>
            <person name="Banfield J.F."/>
        </authorList>
    </citation>
    <scope>NUCLEOTIDE SEQUENCE [LARGE SCALE GENOMIC DNA]</scope>
</reference>
<evidence type="ECO:0000256" key="7">
    <source>
        <dbReference type="ARBA" id="ARBA00022490"/>
    </source>
</evidence>
<evidence type="ECO:0000259" key="18">
    <source>
        <dbReference type="Pfam" id="PF01746"/>
    </source>
</evidence>
<evidence type="ECO:0000256" key="16">
    <source>
        <dbReference type="PIRSR" id="PIRSR000386-1"/>
    </source>
</evidence>
<evidence type="ECO:0000256" key="15">
    <source>
        <dbReference type="HAMAP-Rule" id="MF_00605"/>
    </source>
</evidence>
<dbReference type="InterPro" id="IPR029026">
    <property type="entry name" value="tRNA_m1G_MTases_N"/>
</dbReference>
<evidence type="ECO:0000256" key="12">
    <source>
        <dbReference type="ARBA" id="ARBA00029736"/>
    </source>
</evidence>
<dbReference type="GO" id="GO:0005829">
    <property type="term" value="C:cytosol"/>
    <property type="evidence" value="ECO:0007669"/>
    <property type="project" value="TreeGrafter"/>
</dbReference>
<evidence type="ECO:0000256" key="14">
    <source>
        <dbReference type="ARBA" id="ARBA00047783"/>
    </source>
</evidence>
<keyword evidence="8 15" id="KW-0489">Methyltransferase</keyword>
<evidence type="ECO:0000256" key="3">
    <source>
        <dbReference type="ARBA" id="ARBA00007630"/>
    </source>
</evidence>
<evidence type="ECO:0000313" key="19">
    <source>
        <dbReference type="EMBL" id="OGZ93877.1"/>
    </source>
</evidence>
<name>A0A1G2K382_9BACT</name>
<comment type="subcellular location">
    <subcellularLocation>
        <location evidence="2 15 17">Cytoplasm</location>
    </subcellularLocation>
</comment>
<dbReference type="SUPFAM" id="SSF75217">
    <property type="entry name" value="alpha/beta knot"/>
    <property type="match status" value="1"/>
</dbReference>
<evidence type="ECO:0000256" key="6">
    <source>
        <dbReference type="ARBA" id="ARBA00014679"/>
    </source>
</evidence>
<dbReference type="InterPro" id="IPR023148">
    <property type="entry name" value="tRNA_m1G_MeTrfase_C_sf"/>
</dbReference>
<dbReference type="Pfam" id="PF01746">
    <property type="entry name" value="tRNA_m1G_MT"/>
    <property type="match status" value="1"/>
</dbReference>
<dbReference type="PANTHER" id="PTHR46417:SF1">
    <property type="entry name" value="TRNA (GUANINE-N(1)-)-METHYLTRANSFERASE"/>
    <property type="match status" value="1"/>
</dbReference>
<dbReference type="NCBIfam" id="TIGR00088">
    <property type="entry name" value="trmD"/>
    <property type="match status" value="1"/>
</dbReference>
<keyword evidence="7 15" id="KW-0963">Cytoplasm</keyword>
<evidence type="ECO:0000256" key="2">
    <source>
        <dbReference type="ARBA" id="ARBA00004496"/>
    </source>
</evidence>
<evidence type="ECO:0000256" key="5">
    <source>
        <dbReference type="ARBA" id="ARBA00012807"/>
    </source>
</evidence>
<evidence type="ECO:0000256" key="13">
    <source>
        <dbReference type="ARBA" id="ARBA00033392"/>
    </source>
</evidence>
<sequence length="238" mass="26570">MQFHIITIFPKMFDGYVATSMIKRGIARGLVDVRVHDLRAYSADKKHFKVDERPYGGGPGMVLKVEPIIKALESILKISKSQLSISKRKRIKIILFSAGGKQFNSKIAIALAEKYDHIIMVAGHYEGVDERVTKIIENSKLKIENLSMGPYVLTGGELPAMVLMDAVSRHIPEFLGKSESLEEARFGPGLPAYTRPEVFTYKKKAYKVPSVLLTGNHAKIDAWRVSHVKGFTGSKKKN</sequence>
<dbReference type="InterPro" id="IPR029028">
    <property type="entry name" value="Alpha/beta_knot_MTases"/>
</dbReference>
<dbReference type="EMBL" id="MHQC01000047">
    <property type="protein sequence ID" value="OGZ93877.1"/>
    <property type="molecule type" value="Genomic_DNA"/>
</dbReference>
<keyword evidence="11 15" id="KW-0819">tRNA processing</keyword>
<comment type="caution">
    <text evidence="15">Lacks conserved residue(s) required for the propagation of feature annotation.</text>
</comment>
<comment type="catalytic activity">
    <reaction evidence="14 15 17">
        <text>guanosine(37) in tRNA + S-adenosyl-L-methionine = N(1)-methylguanosine(37) in tRNA + S-adenosyl-L-homocysteine + H(+)</text>
        <dbReference type="Rhea" id="RHEA:36899"/>
        <dbReference type="Rhea" id="RHEA-COMP:10145"/>
        <dbReference type="Rhea" id="RHEA-COMP:10147"/>
        <dbReference type="ChEBI" id="CHEBI:15378"/>
        <dbReference type="ChEBI" id="CHEBI:57856"/>
        <dbReference type="ChEBI" id="CHEBI:59789"/>
        <dbReference type="ChEBI" id="CHEBI:73542"/>
        <dbReference type="ChEBI" id="CHEBI:74269"/>
        <dbReference type="EC" id="2.1.1.228"/>
    </reaction>
</comment>
<protein>
    <recommendedName>
        <fullName evidence="6 15">tRNA (guanine-N(1)-)-methyltransferase</fullName>
        <ecNumber evidence="5 15">2.1.1.228</ecNumber>
    </recommendedName>
    <alternativeName>
        <fullName evidence="12 15">M1G-methyltransferase</fullName>
    </alternativeName>
    <alternativeName>
        <fullName evidence="13 15">tRNA [GM37] methyltransferase</fullName>
    </alternativeName>
</protein>
<evidence type="ECO:0000256" key="11">
    <source>
        <dbReference type="ARBA" id="ARBA00022694"/>
    </source>
</evidence>
<evidence type="ECO:0000256" key="4">
    <source>
        <dbReference type="ARBA" id="ARBA00011738"/>
    </source>
</evidence>
<feature type="domain" description="tRNA methyltransferase TRMD/TRM10-type" evidence="18">
    <location>
        <begin position="1"/>
        <end position="233"/>
    </location>
</feature>
<dbReference type="GO" id="GO:0002939">
    <property type="term" value="P:tRNA N1-guanine methylation"/>
    <property type="evidence" value="ECO:0007669"/>
    <property type="project" value="TreeGrafter"/>
</dbReference>
<gene>
    <name evidence="15" type="primary">trmD</name>
    <name evidence="19" type="ORF">A2633_05165</name>
</gene>
<organism evidence="19 20">
    <name type="scientific">Candidatus Sungbacteria bacterium RIFCSPHIGHO2_01_FULL_47_32</name>
    <dbReference type="NCBI Taxonomy" id="1802264"/>
    <lineage>
        <taxon>Bacteria</taxon>
        <taxon>Candidatus Sungiibacteriota</taxon>
    </lineage>
</organism>
<keyword evidence="10 15" id="KW-0949">S-adenosyl-L-methionine</keyword>
<evidence type="ECO:0000256" key="9">
    <source>
        <dbReference type="ARBA" id="ARBA00022679"/>
    </source>
</evidence>
<comment type="function">
    <text evidence="1 15 17">Specifically methylates guanosine-37 in various tRNAs.</text>
</comment>
<proteinExistence type="inferred from homology"/>
<keyword evidence="9 15" id="KW-0808">Transferase</keyword>
<dbReference type="HAMAP" id="MF_00605">
    <property type="entry name" value="TrmD"/>
    <property type="match status" value="1"/>
</dbReference>
<dbReference type="InterPro" id="IPR002649">
    <property type="entry name" value="tRNA_m1G_MeTrfase_TrmD"/>
</dbReference>
<dbReference type="PIRSF" id="PIRSF000386">
    <property type="entry name" value="tRNA_mtase"/>
    <property type="match status" value="1"/>
</dbReference>